<dbReference type="EMBL" id="CABVLI010000040">
    <property type="protein sequence ID" value="VVT17716.1"/>
    <property type="molecule type" value="Genomic_DNA"/>
</dbReference>
<name>A0A5E7ZF41_9SPHN</name>
<protein>
    <submittedName>
        <fullName evidence="1">Uncharacterized protein</fullName>
    </submittedName>
</protein>
<reference evidence="1 2" key="1">
    <citation type="submission" date="2019-09" db="EMBL/GenBank/DDBJ databases">
        <authorList>
            <person name="Dittami M. S."/>
        </authorList>
    </citation>
    <scope>NUCLEOTIDE SEQUENCE [LARGE SCALE GENOMIC DNA]</scope>
    <source>
        <strain evidence="1">SPHINGO391</strain>
    </source>
</reference>
<dbReference type="AlphaFoldDB" id="A0A5E7ZF41"/>
<evidence type="ECO:0000313" key="1">
    <source>
        <dbReference type="EMBL" id="VVT17716.1"/>
    </source>
</evidence>
<evidence type="ECO:0000313" key="2">
    <source>
        <dbReference type="Proteomes" id="UP000326857"/>
    </source>
</evidence>
<sequence length="27" mass="3362">MRYPDPYPHLIGYRVIYRQPHLGYEAR</sequence>
<proteinExistence type="predicted"/>
<organism evidence="1 2">
    <name type="scientific">Sphingomonas aurantiaca</name>
    <dbReference type="NCBI Taxonomy" id="185949"/>
    <lineage>
        <taxon>Bacteria</taxon>
        <taxon>Pseudomonadati</taxon>
        <taxon>Pseudomonadota</taxon>
        <taxon>Alphaproteobacteria</taxon>
        <taxon>Sphingomonadales</taxon>
        <taxon>Sphingomonadaceae</taxon>
        <taxon>Sphingomonas</taxon>
    </lineage>
</organism>
<gene>
    <name evidence="1" type="ORF">SPHINGO391_450137</name>
</gene>
<dbReference type="Proteomes" id="UP000326857">
    <property type="component" value="Unassembled WGS sequence"/>
</dbReference>
<accession>A0A5E7ZF41</accession>